<name>A0A165JT83_XYLHT</name>
<dbReference type="InParanoid" id="A0A165JT83"/>
<gene>
    <name evidence="2" type="ORF">L228DRAFT_15487</name>
</gene>
<dbReference type="OrthoDB" id="2398441at2759"/>
<protein>
    <submittedName>
        <fullName evidence="2">Uncharacterized protein</fullName>
    </submittedName>
</protein>
<evidence type="ECO:0000313" key="3">
    <source>
        <dbReference type="Proteomes" id="UP000076632"/>
    </source>
</evidence>
<dbReference type="EMBL" id="KV407454">
    <property type="protein sequence ID" value="KZF26594.1"/>
    <property type="molecule type" value="Genomic_DNA"/>
</dbReference>
<dbReference type="OMA" id="KPFSKCQ"/>
<dbReference type="InterPro" id="IPR038886">
    <property type="entry name" value="E3_SLX5/Rfp1"/>
</dbReference>
<dbReference type="GeneID" id="28894460"/>
<evidence type="ECO:0000313" key="2">
    <source>
        <dbReference type="EMBL" id="KZF26594.1"/>
    </source>
</evidence>
<dbReference type="RefSeq" id="XP_018192149.1">
    <property type="nucleotide sequence ID" value="XM_018329323.1"/>
</dbReference>
<organism evidence="2 3">
    <name type="scientific">Xylona heveae (strain CBS 132557 / TC161)</name>
    <dbReference type="NCBI Taxonomy" id="1328760"/>
    <lineage>
        <taxon>Eukaryota</taxon>
        <taxon>Fungi</taxon>
        <taxon>Dikarya</taxon>
        <taxon>Ascomycota</taxon>
        <taxon>Pezizomycotina</taxon>
        <taxon>Xylonomycetes</taxon>
        <taxon>Xylonales</taxon>
        <taxon>Xylonaceae</taxon>
        <taxon>Xylona</taxon>
    </lineage>
</organism>
<evidence type="ECO:0000256" key="1">
    <source>
        <dbReference type="SAM" id="MobiDB-lite"/>
    </source>
</evidence>
<keyword evidence="3" id="KW-1185">Reference proteome</keyword>
<sequence length="324" mass="35411">MASGQSRNPPSWTFNFHASSSRGVGDDSRSMPRLPSLRFPGDGLDFRTPASTSQPAEAVIDLTNEPDSPPTASARNPTSSRASRPPRFPSDIIDLEVPNADEQRTARHREESPDVEFVSSRRIPSQEQLPGLTMLGLGPAHLFLGHGFGGRPPRGINTSVPAVAGPRGQFLHEPPSLILGSMNRRPFPRYQLNREEENVNLTTDNFTNPGAVIDYEEVGFRINNSPPPYKAPNPARPGFTRSPGEDDVVVCPYCELELGTGKTDLKRQVWVIKNCGHVYCGECTSKRPLRKSAKSKNKPFAACVVEGCGTPTYPKGNMFQAYLG</sequence>
<dbReference type="PANTHER" id="PTHR28042:SF1">
    <property type="entry name" value="E3 UBIQUITIN-PROTEIN LIGASE COMPLEX SLX5-SLX8 SUBUNIT SLX5"/>
    <property type="match status" value="1"/>
</dbReference>
<accession>A0A165JT83</accession>
<feature type="compositionally biased region" description="Basic and acidic residues" evidence="1">
    <location>
        <begin position="101"/>
        <end position="112"/>
    </location>
</feature>
<reference evidence="2 3" key="1">
    <citation type="journal article" date="2016" name="Fungal Biol.">
        <title>The genome of Xylona heveae provides a window into fungal endophytism.</title>
        <authorList>
            <person name="Gazis R."/>
            <person name="Kuo A."/>
            <person name="Riley R."/>
            <person name="LaButti K."/>
            <person name="Lipzen A."/>
            <person name="Lin J."/>
            <person name="Amirebrahimi M."/>
            <person name="Hesse C.N."/>
            <person name="Spatafora J.W."/>
            <person name="Henrissat B."/>
            <person name="Hainaut M."/>
            <person name="Grigoriev I.V."/>
            <person name="Hibbett D.S."/>
        </authorList>
    </citation>
    <scope>NUCLEOTIDE SEQUENCE [LARGE SCALE GENOMIC DNA]</scope>
    <source>
        <strain evidence="2 3">TC161</strain>
    </source>
</reference>
<dbReference type="PANTHER" id="PTHR28042">
    <property type="entry name" value="E3 UBIQUITIN-PROTEIN LIGASE COMPLEX SLX5-SLX8 SUBUNIT SLX5"/>
    <property type="match status" value="1"/>
</dbReference>
<feature type="region of interest" description="Disordered" evidence="1">
    <location>
        <begin position="1"/>
        <end position="121"/>
    </location>
</feature>
<dbReference type="GO" id="GO:0004842">
    <property type="term" value="F:ubiquitin-protein transferase activity"/>
    <property type="evidence" value="ECO:0007669"/>
    <property type="project" value="TreeGrafter"/>
</dbReference>
<dbReference type="AlphaFoldDB" id="A0A165JT83"/>
<feature type="compositionally biased region" description="Low complexity" evidence="1">
    <location>
        <begin position="72"/>
        <end position="85"/>
    </location>
</feature>
<feature type="compositionally biased region" description="Polar residues" evidence="1">
    <location>
        <begin position="1"/>
        <end position="18"/>
    </location>
</feature>
<dbReference type="STRING" id="1328760.A0A165JT83"/>
<proteinExistence type="predicted"/>
<dbReference type="GO" id="GO:0033768">
    <property type="term" value="C:SUMO-targeted ubiquitin ligase complex"/>
    <property type="evidence" value="ECO:0007669"/>
    <property type="project" value="TreeGrafter"/>
</dbReference>
<dbReference type="Proteomes" id="UP000076632">
    <property type="component" value="Unassembled WGS sequence"/>
</dbReference>